<dbReference type="SUPFAM" id="SSF48498">
    <property type="entry name" value="Tetracyclin repressor-like, C-terminal domain"/>
    <property type="match status" value="1"/>
</dbReference>
<dbReference type="Gene3D" id="1.10.357.10">
    <property type="entry name" value="Tetracycline Repressor, domain 2"/>
    <property type="match status" value="1"/>
</dbReference>
<keyword evidence="8" id="KW-1185">Reference proteome</keyword>
<dbReference type="Proteomes" id="UP001413721">
    <property type="component" value="Unassembled WGS sequence"/>
</dbReference>
<evidence type="ECO:0000313" key="8">
    <source>
        <dbReference type="Proteomes" id="UP001413721"/>
    </source>
</evidence>
<dbReference type="InterPro" id="IPR036271">
    <property type="entry name" value="Tet_transcr_reg_TetR-rel_C_sf"/>
</dbReference>
<comment type="caution">
    <text evidence="7">The sequence shown here is derived from an EMBL/GenBank/DDBJ whole genome shotgun (WGS) entry which is preliminary data.</text>
</comment>
<protein>
    <submittedName>
        <fullName evidence="7">TetR/AcrR family transcriptional regulator</fullName>
    </submittedName>
</protein>
<feature type="DNA-binding region" description="H-T-H motif" evidence="4">
    <location>
        <begin position="33"/>
        <end position="52"/>
    </location>
</feature>
<evidence type="ECO:0000256" key="4">
    <source>
        <dbReference type="PROSITE-ProRule" id="PRU00335"/>
    </source>
</evidence>
<dbReference type="PANTHER" id="PTHR47506:SF1">
    <property type="entry name" value="HTH-TYPE TRANSCRIPTIONAL REGULATOR YJDC"/>
    <property type="match status" value="1"/>
</dbReference>
<keyword evidence="3" id="KW-0804">Transcription</keyword>
<proteinExistence type="predicted"/>
<evidence type="ECO:0000256" key="2">
    <source>
        <dbReference type="ARBA" id="ARBA00023125"/>
    </source>
</evidence>
<gene>
    <name evidence="7" type="ORF">WG926_19390</name>
</gene>
<dbReference type="InterPro" id="IPR009057">
    <property type="entry name" value="Homeodomain-like_sf"/>
</dbReference>
<evidence type="ECO:0000256" key="5">
    <source>
        <dbReference type="SAM" id="MobiDB-lite"/>
    </source>
</evidence>
<dbReference type="SUPFAM" id="SSF46689">
    <property type="entry name" value="Homeodomain-like"/>
    <property type="match status" value="1"/>
</dbReference>
<accession>A0ABU9YP83</accession>
<reference evidence="7 8" key="1">
    <citation type="submission" date="2024-03" db="EMBL/GenBank/DDBJ databases">
        <title>High-quality draft genome sequencing of Tistrella sp. BH-R2-4.</title>
        <authorList>
            <person name="Dong C."/>
        </authorList>
    </citation>
    <scope>NUCLEOTIDE SEQUENCE [LARGE SCALE GENOMIC DNA]</scope>
    <source>
        <strain evidence="7 8">BH-R2-4</strain>
    </source>
</reference>
<dbReference type="InterPro" id="IPR023772">
    <property type="entry name" value="DNA-bd_HTH_TetR-type_CS"/>
</dbReference>
<dbReference type="Gene3D" id="1.10.10.60">
    <property type="entry name" value="Homeodomain-like"/>
    <property type="match status" value="1"/>
</dbReference>
<evidence type="ECO:0000259" key="6">
    <source>
        <dbReference type="PROSITE" id="PS50977"/>
    </source>
</evidence>
<dbReference type="EMBL" id="JBBKTW010000007">
    <property type="protein sequence ID" value="MEN2990486.1"/>
    <property type="molecule type" value="Genomic_DNA"/>
</dbReference>
<keyword evidence="2 4" id="KW-0238">DNA-binding</keyword>
<dbReference type="PROSITE" id="PS01081">
    <property type="entry name" value="HTH_TETR_1"/>
    <property type="match status" value="1"/>
</dbReference>
<keyword evidence="1" id="KW-0805">Transcription regulation</keyword>
<name>A0ABU9YP83_9PROT</name>
<dbReference type="PROSITE" id="PS50977">
    <property type="entry name" value="HTH_TETR_2"/>
    <property type="match status" value="1"/>
</dbReference>
<evidence type="ECO:0000256" key="3">
    <source>
        <dbReference type="ARBA" id="ARBA00023163"/>
    </source>
</evidence>
<sequence>MKPRGGRPWSFDRDKAIETAMRLFWRHGYDGVSIGDLTKAIGIAPPSLYAAFGSKAALYGEAVLRYEQTVGWLDMTAIRSATSLAGAVRALLEQAVKSVTDPALEPGCMISSGMITCHPEHASLARDAAARRDAMRERIAEALQPFAGTDEIRQLARHLAAVMQGISIQARDGSPPRALQDIVDDVVAGVAARFPADGAALPDHPKRSGRKAVSATPRL</sequence>
<feature type="domain" description="HTH tetR-type" evidence="6">
    <location>
        <begin position="10"/>
        <end position="70"/>
    </location>
</feature>
<organism evidence="7 8">
    <name type="scientific">Tistrella arctica</name>
    <dbReference type="NCBI Taxonomy" id="3133430"/>
    <lineage>
        <taxon>Bacteria</taxon>
        <taxon>Pseudomonadati</taxon>
        <taxon>Pseudomonadota</taxon>
        <taxon>Alphaproteobacteria</taxon>
        <taxon>Geminicoccales</taxon>
        <taxon>Geminicoccaceae</taxon>
        <taxon>Tistrella</taxon>
    </lineage>
</organism>
<evidence type="ECO:0000313" key="7">
    <source>
        <dbReference type="EMBL" id="MEN2990486.1"/>
    </source>
</evidence>
<dbReference type="Pfam" id="PF00440">
    <property type="entry name" value="TetR_N"/>
    <property type="match status" value="1"/>
</dbReference>
<dbReference type="InterPro" id="IPR001647">
    <property type="entry name" value="HTH_TetR"/>
</dbReference>
<dbReference type="PANTHER" id="PTHR47506">
    <property type="entry name" value="TRANSCRIPTIONAL REGULATORY PROTEIN"/>
    <property type="match status" value="1"/>
</dbReference>
<feature type="region of interest" description="Disordered" evidence="5">
    <location>
        <begin position="197"/>
        <end position="219"/>
    </location>
</feature>
<evidence type="ECO:0000256" key="1">
    <source>
        <dbReference type="ARBA" id="ARBA00023015"/>
    </source>
</evidence>